<evidence type="ECO:0000256" key="5">
    <source>
        <dbReference type="ARBA" id="ARBA00023136"/>
    </source>
</evidence>
<dbReference type="PANTHER" id="PTHR33885">
    <property type="entry name" value="PHAGE SHOCK PROTEIN C"/>
    <property type="match status" value="1"/>
</dbReference>
<dbReference type="InterPro" id="IPR052027">
    <property type="entry name" value="PspC"/>
</dbReference>
<dbReference type="InterPro" id="IPR007168">
    <property type="entry name" value="Phageshock_PspC_N"/>
</dbReference>
<feature type="transmembrane region" description="Helical" evidence="7">
    <location>
        <begin position="124"/>
        <end position="143"/>
    </location>
</feature>
<protein>
    <recommendedName>
        <fullName evidence="8">Phage shock protein PspC N-terminal domain-containing protein</fullName>
    </recommendedName>
</protein>
<proteinExistence type="predicted"/>
<evidence type="ECO:0000256" key="3">
    <source>
        <dbReference type="ARBA" id="ARBA00022692"/>
    </source>
</evidence>
<feature type="transmembrane region" description="Helical" evidence="7">
    <location>
        <begin position="63"/>
        <end position="85"/>
    </location>
</feature>
<evidence type="ECO:0000256" key="6">
    <source>
        <dbReference type="SAM" id="MobiDB-lite"/>
    </source>
</evidence>
<evidence type="ECO:0000259" key="8">
    <source>
        <dbReference type="Pfam" id="PF04024"/>
    </source>
</evidence>
<comment type="subcellular location">
    <subcellularLocation>
        <location evidence="1">Cell membrane</location>
        <topology evidence="1">Single-pass membrane protein</topology>
    </subcellularLocation>
</comment>
<evidence type="ECO:0000256" key="4">
    <source>
        <dbReference type="ARBA" id="ARBA00022989"/>
    </source>
</evidence>
<keyword evidence="2" id="KW-1003">Cell membrane</keyword>
<evidence type="ECO:0000256" key="2">
    <source>
        <dbReference type="ARBA" id="ARBA00022475"/>
    </source>
</evidence>
<evidence type="ECO:0000256" key="1">
    <source>
        <dbReference type="ARBA" id="ARBA00004162"/>
    </source>
</evidence>
<keyword evidence="3 7" id="KW-0812">Transmembrane</keyword>
<accession>A0ABN2LKE2</accession>
<name>A0ABN2LKE2_9MICO</name>
<organism evidence="9 10">
    <name type="scientific">Nostocoides veronense</name>
    <dbReference type="NCBI Taxonomy" id="330836"/>
    <lineage>
        <taxon>Bacteria</taxon>
        <taxon>Bacillati</taxon>
        <taxon>Actinomycetota</taxon>
        <taxon>Actinomycetes</taxon>
        <taxon>Micrococcales</taxon>
        <taxon>Intrasporangiaceae</taxon>
        <taxon>Nostocoides</taxon>
    </lineage>
</organism>
<feature type="domain" description="Phage shock protein PspC N-terminal" evidence="8">
    <location>
        <begin position="35"/>
        <end position="87"/>
    </location>
</feature>
<gene>
    <name evidence="9" type="ORF">GCM10009811_15610</name>
</gene>
<sequence>MARFAARRDSRDMTTAASTRTGLDRFFEATSNSSFRRRDDKMVAGVCSAVAARLGVAPKFVRLAAVVLAFVSPMLAVYLLAWILLPDSSGRTVIERAVRGGQTSAIALTVVGGLLAASDLGIRVKVWPMLVLGAVIAAFALAARRRGAARGHHSAAQPAYPSPYGDSYAQHPTSYSPYAQQPPASGNTPQDAPRW</sequence>
<evidence type="ECO:0000313" key="9">
    <source>
        <dbReference type="EMBL" id="GAA1791715.1"/>
    </source>
</evidence>
<keyword evidence="5 7" id="KW-0472">Membrane</keyword>
<dbReference type="Proteomes" id="UP001499938">
    <property type="component" value="Unassembled WGS sequence"/>
</dbReference>
<keyword evidence="4 7" id="KW-1133">Transmembrane helix</keyword>
<keyword evidence="10" id="KW-1185">Reference proteome</keyword>
<evidence type="ECO:0000256" key="7">
    <source>
        <dbReference type="SAM" id="Phobius"/>
    </source>
</evidence>
<reference evidence="10" key="1">
    <citation type="journal article" date="2019" name="Int. J. Syst. Evol. Microbiol.">
        <title>The Global Catalogue of Microorganisms (GCM) 10K type strain sequencing project: providing services to taxonomists for standard genome sequencing and annotation.</title>
        <authorList>
            <consortium name="The Broad Institute Genomics Platform"/>
            <consortium name="The Broad Institute Genome Sequencing Center for Infectious Disease"/>
            <person name="Wu L."/>
            <person name="Ma J."/>
        </authorList>
    </citation>
    <scope>NUCLEOTIDE SEQUENCE [LARGE SCALE GENOMIC DNA]</scope>
    <source>
        <strain evidence="10">JCM 15592</strain>
    </source>
</reference>
<feature type="compositionally biased region" description="Polar residues" evidence="6">
    <location>
        <begin position="170"/>
        <end position="195"/>
    </location>
</feature>
<feature type="region of interest" description="Disordered" evidence="6">
    <location>
        <begin position="153"/>
        <end position="195"/>
    </location>
</feature>
<dbReference type="PANTHER" id="PTHR33885:SF3">
    <property type="entry name" value="PHAGE SHOCK PROTEIN C"/>
    <property type="match status" value="1"/>
</dbReference>
<comment type="caution">
    <text evidence="9">The sequence shown here is derived from an EMBL/GenBank/DDBJ whole genome shotgun (WGS) entry which is preliminary data.</text>
</comment>
<evidence type="ECO:0000313" key="10">
    <source>
        <dbReference type="Proteomes" id="UP001499938"/>
    </source>
</evidence>
<dbReference type="Pfam" id="PF04024">
    <property type="entry name" value="PspC"/>
    <property type="match status" value="1"/>
</dbReference>
<dbReference type="EMBL" id="BAAAPO010000025">
    <property type="protein sequence ID" value="GAA1791715.1"/>
    <property type="molecule type" value="Genomic_DNA"/>
</dbReference>